<evidence type="ECO:0000313" key="1">
    <source>
        <dbReference type="EMBL" id="EPR68425.1"/>
    </source>
</evidence>
<dbReference type="Pfam" id="PF03883">
    <property type="entry name" value="H2O2_YaaD"/>
    <property type="match status" value="1"/>
</dbReference>
<protein>
    <submittedName>
        <fullName evidence="1">UPF0246 protein YaaA</fullName>
    </submittedName>
</protein>
<proteinExistence type="predicted"/>
<reference evidence="1 2" key="1">
    <citation type="journal article" date="2013" name="Genome Announc.">
        <title>Draft Genome Sequence of Cyclobacterium qasimii Strain M12-11BT, Isolated from Arctic Marine Sediment.</title>
        <authorList>
            <person name="Shivaji S."/>
            <person name="Ara S."/>
            <person name="Singh A."/>
            <person name="Kumar Pinnaka A."/>
        </authorList>
    </citation>
    <scope>NUCLEOTIDE SEQUENCE [LARGE SCALE GENOMIC DNA]</scope>
    <source>
        <strain evidence="1 2">M12-11B</strain>
    </source>
</reference>
<accession>S7VDU7</accession>
<dbReference type="AlphaFoldDB" id="S7VDU7"/>
<evidence type="ECO:0000313" key="2">
    <source>
        <dbReference type="Proteomes" id="UP000014974"/>
    </source>
</evidence>
<dbReference type="PANTHER" id="PTHR30283:SF4">
    <property type="entry name" value="PEROXIDE STRESS RESISTANCE PROTEIN YAAA"/>
    <property type="match status" value="1"/>
</dbReference>
<organism evidence="1 2">
    <name type="scientific">Cyclobacterium qasimii M12-11B</name>
    <dbReference type="NCBI Taxonomy" id="641524"/>
    <lineage>
        <taxon>Bacteria</taxon>
        <taxon>Pseudomonadati</taxon>
        <taxon>Bacteroidota</taxon>
        <taxon>Cytophagia</taxon>
        <taxon>Cytophagales</taxon>
        <taxon>Cyclobacteriaceae</taxon>
        <taxon>Cyclobacterium</taxon>
    </lineage>
</organism>
<dbReference type="EMBL" id="ATNM01000099">
    <property type="protein sequence ID" value="EPR68425.1"/>
    <property type="molecule type" value="Genomic_DNA"/>
</dbReference>
<dbReference type="PATRIC" id="fig|641524.5.peg.2500"/>
<dbReference type="STRING" id="641524.ADICYQ_2520"/>
<dbReference type="InterPro" id="IPR005583">
    <property type="entry name" value="YaaA"/>
</dbReference>
<name>S7VDU7_9BACT</name>
<dbReference type="Proteomes" id="UP000014974">
    <property type="component" value="Unassembled WGS sequence"/>
</dbReference>
<dbReference type="GO" id="GO:0033194">
    <property type="term" value="P:response to hydroperoxide"/>
    <property type="evidence" value="ECO:0007669"/>
    <property type="project" value="TreeGrafter"/>
</dbReference>
<sequence>MIVLISPAKTLDYSPTNITTETQPEFKKEIGELVAIMKKKSSKAIQELMGVSENLAELNVARYHQFSDVFDGDNSKQALLAFKGDVYTHIDVASFSEEDFSFAQGHLRILSGLYGLLRPLDRIQPYRLEMGIKLKIKSQRSLWILGLKNHQCNK</sequence>
<dbReference type="eggNOG" id="COG3022">
    <property type="taxonomic scope" value="Bacteria"/>
</dbReference>
<gene>
    <name evidence="1" type="ORF">ADICYQ_2520</name>
</gene>
<dbReference type="GO" id="GO:0005829">
    <property type="term" value="C:cytosol"/>
    <property type="evidence" value="ECO:0007669"/>
    <property type="project" value="TreeGrafter"/>
</dbReference>
<comment type="caution">
    <text evidence="1">The sequence shown here is derived from an EMBL/GenBank/DDBJ whole genome shotgun (WGS) entry which is preliminary data.</text>
</comment>
<dbReference type="PANTHER" id="PTHR30283">
    <property type="entry name" value="PEROXIDE STRESS RESPONSE PROTEIN YAAA"/>
    <property type="match status" value="1"/>
</dbReference>